<dbReference type="GeneID" id="17295907"/>
<dbReference type="PROSITE" id="PS50003">
    <property type="entry name" value="PH_DOMAIN"/>
    <property type="match status" value="1"/>
</dbReference>
<dbReference type="Gene3D" id="2.30.29.30">
    <property type="entry name" value="Pleckstrin-homology domain (PH domain)/Phosphotyrosine-binding domain (PTB)"/>
    <property type="match status" value="1"/>
</dbReference>
<keyword evidence="6" id="KW-1185">Reference proteome</keyword>
<accession>L1ITE5</accession>
<name>L1ITE5_GUITC</name>
<evidence type="ECO:0000256" key="2">
    <source>
        <dbReference type="SAM" id="MobiDB-lite"/>
    </source>
</evidence>
<reference evidence="6" key="2">
    <citation type="submission" date="2012-11" db="EMBL/GenBank/DDBJ databases">
        <authorList>
            <person name="Kuo A."/>
            <person name="Curtis B.A."/>
            <person name="Tanifuji G."/>
            <person name="Burki F."/>
            <person name="Gruber A."/>
            <person name="Irimia M."/>
            <person name="Maruyama S."/>
            <person name="Arias M.C."/>
            <person name="Ball S.G."/>
            <person name="Gile G.H."/>
            <person name="Hirakawa Y."/>
            <person name="Hopkins J.F."/>
            <person name="Rensing S.A."/>
            <person name="Schmutz J."/>
            <person name="Symeonidi A."/>
            <person name="Elias M."/>
            <person name="Eveleigh R.J."/>
            <person name="Herman E.K."/>
            <person name="Klute M.J."/>
            <person name="Nakayama T."/>
            <person name="Obornik M."/>
            <person name="Reyes-Prieto A."/>
            <person name="Armbrust E.V."/>
            <person name="Aves S.J."/>
            <person name="Beiko R.G."/>
            <person name="Coutinho P."/>
            <person name="Dacks J.B."/>
            <person name="Durnford D.G."/>
            <person name="Fast N.M."/>
            <person name="Green B.R."/>
            <person name="Grisdale C."/>
            <person name="Hempe F."/>
            <person name="Henrissat B."/>
            <person name="Hoppner M.P."/>
            <person name="Ishida K.-I."/>
            <person name="Kim E."/>
            <person name="Koreny L."/>
            <person name="Kroth P.G."/>
            <person name="Liu Y."/>
            <person name="Malik S.-B."/>
            <person name="Maier U.G."/>
            <person name="McRose D."/>
            <person name="Mock T."/>
            <person name="Neilson J.A."/>
            <person name="Onodera N.T."/>
            <person name="Poole A.M."/>
            <person name="Pritham E.J."/>
            <person name="Richards T.A."/>
            <person name="Rocap G."/>
            <person name="Roy S.W."/>
            <person name="Sarai C."/>
            <person name="Schaack S."/>
            <person name="Shirato S."/>
            <person name="Slamovits C.H."/>
            <person name="Spencer D.F."/>
            <person name="Suzuki S."/>
            <person name="Worden A.Z."/>
            <person name="Zauner S."/>
            <person name="Barry K."/>
            <person name="Bell C."/>
            <person name="Bharti A.K."/>
            <person name="Crow J.A."/>
            <person name="Grimwood J."/>
            <person name="Kramer R."/>
            <person name="Lindquist E."/>
            <person name="Lucas S."/>
            <person name="Salamov A."/>
            <person name="McFadden G.I."/>
            <person name="Lane C.E."/>
            <person name="Keeling P.J."/>
            <person name="Gray M.W."/>
            <person name="Grigoriev I.V."/>
            <person name="Archibald J.M."/>
        </authorList>
    </citation>
    <scope>NUCLEOTIDE SEQUENCE</scope>
    <source>
        <strain evidence="6">CCMP2712</strain>
    </source>
</reference>
<feature type="region of interest" description="Disordered" evidence="2">
    <location>
        <begin position="291"/>
        <end position="318"/>
    </location>
</feature>
<dbReference type="EMBL" id="JH993042">
    <property type="protein sequence ID" value="EKX39110.1"/>
    <property type="molecule type" value="Genomic_DNA"/>
</dbReference>
<evidence type="ECO:0000313" key="5">
    <source>
        <dbReference type="EnsemblProtists" id="EKX39110"/>
    </source>
</evidence>
<evidence type="ECO:0000313" key="4">
    <source>
        <dbReference type="EMBL" id="EKX39110.1"/>
    </source>
</evidence>
<dbReference type="AlphaFoldDB" id="L1ITE5"/>
<feature type="coiled-coil region" evidence="1">
    <location>
        <begin position="370"/>
        <end position="450"/>
    </location>
</feature>
<sequence length="484" mass="55385">MKEWQEGKEAIKTVYIHGARISKQDSSEHVTGRYVFTIELQGSERQHVLAVPTEEQRQKWCNLLEQAVHPPVHVVKNFFHEEGGETGFNSPILPQMSHSQLKPQQNADESEINFIEDNSTAKQLLFQSHEPNEERDDESCVVVNVPFCNQEGLSRSSDLSGNLEFSEVKEEECSREVAYGESKEIKDEAAKDKEIKNLKEIIRYEQNMREIEMEKKDDIIFSLKAELDKKNEVLSMLCAQVERLSKPLDTGESQNNSTSDPEVENQLRSMITQIQTIQEVVMGISGELGDEESRAGLEDDRSSLTSQGDGEDDEIQDERVSCKHTAIRFSSLVLLTEAVSEWFSESSTTEARKKRLAFCRFRQKTIIEKYEQLSSKLSTYQEAVDGMRRAALLTDGILHEERDWSPDQDAPIEKELYAALKSALEELDTLRESEKERMRLQDECEKLKKETARAWKEARECISQIKLNLSSSNMLDTSQTGSYH</sequence>
<evidence type="ECO:0000313" key="6">
    <source>
        <dbReference type="Proteomes" id="UP000011087"/>
    </source>
</evidence>
<dbReference type="HOGENOM" id="CLU_564371_0_0_1"/>
<organism evidence="4">
    <name type="scientific">Guillardia theta (strain CCMP2712)</name>
    <name type="common">Cryptophyte</name>
    <dbReference type="NCBI Taxonomy" id="905079"/>
    <lineage>
        <taxon>Eukaryota</taxon>
        <taxon>Cryptophyceae</taxon>
        <taxon>Pyrenomonadales</taxon>
        <taxon>Geminigeraceae</taxon>
        <taxon>Guillardia</taxon>
    </lineage>
</organism>
<gene>
    <name evidence="4" type="ORF">GUITHDRAFT_114771</name>
</gene>
<feature type="domain" description="PH" evidence="3">
    <location>
        <begin position="1"/>
        <end position="69"/>
    </location>
</feature>
<proteinExistence type="predicted"/>
<dbReference type="KEGG" id="gtt:GUITHDRAFT_114771"/>
<dbReference type="SUPFAM" id="SSF50729">
    <property type="entry name" value="PH domain-like"/>
    <property type="match status" value="1"/>
</dbReference>
<reference evidence="4 6" key="1">
    <citation type="journal article" date="2012" name="Nature">
        <title>Algal genomes reveal evolutionary mosaicism and the fate of nucleomorphs.</title>
        <authorList>
            <consortium name="DOE Joint Genome Institute"/>
            <person name="Curtis B.A."/>
            <person name="Tanifuji G."/>
            <person name="Burki F."/>
            <person name="Gruber A."/>
            <person name="Irimia M."/>
            <person name="Maruyama S."/>
            <person name="Arias M.C."/>
            <person name="Ball S.G."/>
            <person name="Gile G.H."/>
            <person name="Hirakawa Y."/>
            <person name="Hopkins J.F."/>
            <person name="Kuo A."/>
            <person name="Rensing S.A."/>
            <person name="Schmutz J."/>
            <person name="Symeonidi A."/>
            <person name="Elias M."/>
            <person name="Eveleigh R.J."/>
            <person name="Herman E.K."/>
            <person name="Klute M.J."/>
            <person name="Nakayama T."/>
            <person name="Obornik M."/>
            <person name="Reyes-Prieto A."/>
            <person name="Armbrust E.V."/>
            <person name="Aves S.J."/>
            <person name="Beiko R.G."/>
            <person name="Coutinho P."/>
            <person name="Dacks J.B."/>
            <person name="Durnford D.G."/>
            <person name="Fast N.M."/>
            <person name="Green B.R."/>
            <person name="Grisdale C.J."/>
            <person name="Hempel F."/>
            <person name="Henrissat B."/>
            <person name="Hoppner M.P."/>
            <person name="Ishida K."/>
            <person name="Kim E."/>
            <person name="Koreny L."/>
            <person name="Kroth P.G."/>
            <person name="Liu Y."/>
            <person name="Malik S.B."/>
            <person name="Maier U.G."/>
            <person name="McRose D."/>
            <person name="Mock T."/>
            <person name="Neilson J.A."/>
            <person name="Onodera N.T."/>
            <person name="Poole A.M."/>
            <person name="Pritham E.J."/>
            <person name="Richards T.A."/>
            <person name="Rocap G."/>
            <person name="Roy S.W."/>
            <person name="Sarai C."/>
            <person name="Schaack S."/>
            <person name="Shirato S."/>
            <person name="Slamovits C.H."/>
            <person name="Spencer D.F."/>
            <person name="Suzuki S."/>
            <person name="Worden A.Z."/>
            <person name="Zauner S."/>
            <person name="Barry K."/>
            <person name="Bell C."/>
            <person name="Bharti A.K."/>
            <person name="Crow J.A."/>
            <person name="Grimwood J."/>
            <person name="Kramer R."/>
            <person name="Lindquist E."/>
            <person name="Lucas S."/>
            <person name="Salamov A."/>
            <person name="McFadden G.I."/>
            <person name="Lane C.E."/>
            <person name="Keeling P.J."/>
            <person name="Gray M.W."/>
            <person name="Grigoriev I.V."/>
            <person name="Archibald J.M."/>
        </authorList>
    </citation>
    <scope>NUCLEOTIDE SEQUENCE</scope>
    <source>
        <strain evidence="4 6">CCMP2712</strain>
    </source>
</reference>
<protein>
    <recommendedName>
        <fullName evidence="3">PH domain-containing protein</fullName>
    </recommendedName>
</protein>
<dbReference type="RefSeq" id="XP_005826090.1">
    <property type="nucleotide sequence ID" value="XM_005826033.1"/>
</dbReference>
<dbReference type="PaxDb" id="55529-EKX39110"/>
<evidence type="ECO:0000256" key="1">
    <source>
        <dbReference type="SAM" id="Coils"/>
    </source>
</evidence>
<dbReference type="InterPro" id="IPR001849">
    <property type="entry name" value="PH_domain"/>
</dbReference>
<evidence type="ECO:0000259" key="3">
    <source>
        <dbReference type="PROSITE" id="PS50003"/>
    </source>
</evidence>
<dbReference type="EnsemblProtists" id="EKX39110">
    <property type="protein sequence ID" value="EKX39110"/>
    <property type="gene ID" value="GUITHDRAFT_114771"/>
</dbReference>
<dbReference type="InterPro" id="IPR011993">
    <property type="entry name" value="PH-like_dom_sf"/>
</dbReference>
<reference evidence="5" key="3">
    <citation type="submission" date="2015-06" db="UniProtKB">
        <authorList>
            <consortium name="EnsemblProtists"/>
        </authorList>
    </citation>
    <scope>IDENTIFICATION</scope>
</reference>
<dbReference type="Proteomes" id="UP000011087">
    <property type="component" value="Unassembled WGS sequence"/>
</dbReference>
<feature type="compositionally biased region" description="Basic and acidic residues" evidence="2">
    <location>
        <begin position="291"/>
        <end position="302"/>
    </location>
</feature>
<keyword evidence="1" id="KW-0175">Coiled coil</keyword>